<sequence>MAAMEDLEALLQNLPGYSLITVGMKQAALDGALVPDSFLIWPGEEGYEATYDVYFAALNLLGFLQAQPVIRQSSSEGTSVAVDAPNWGALASYYRSQSRIVQAQGNTVLQRVAIPEGPHVRKTDMSGRGSHYGDVDTDLG</sequence>
<dbReference type="KEGG" id="vg:40101050"/>
<proteinExistence type="predicted"/>
<dbReference type="EMBL" id="MG925345">
    <property type="protein sequence ID" value="AVJ49910.1"/>
    <property type="molecule type" value="Genomic_DNA"/>
</dbReference>
<organism evidence="2 3">
    <name type="scientific">Microbacterium phage Koji</name>
    <dbReference type="NCBI Taxonomy" id="2099625"/>
    <lineage>
        <taxon>Viruses</taxon>
        <taxon>Duplodnaviria</taxon>
        <taxon>Heunggongvirae</taxon>
        <taxon>Uroviricota</taxon>
        <taxon>Caudoviricetes</taxon>
        <taxon>Kojivirus</taxon>
        <taxon>Kojivirus koji</taxon>
    </lineage>
</organism>
<keyword evidence="3" id="KW-1185">Reference proteome</keyword>
<dbReference type="OrthoDB" id="16741at10239"/>
<feature type="region of interest" description="Disordered" evidence="1">
    <location>
        <begin position="119"/>
        <end position="140"/>
    </location>
</feature>
<accession>A0A2P1CFD2</accession>
<reference evidence="2 3" key="1">
    <citation type="submission" date="2018-02" db="EMBL/GenBank/DDBJ databases">
        <authorList>
            <person name="Zack K.M."/>
            <person name="Garlena R.A."/>
            <person name="Russell D.A."/>
            <person name="Pope W.H."/>
            <person name="Jacobs-Sera D."/>
            <person name="Hatfull G.F."/>
        </authorList>
    </citation>
    <scope>NUCLEOTIDE SEQUENCE [LARGE SCALE GENOMIC DNA]</scope>
</reference>
<dbReference type="GeneID" id="40101050"/>
<name>A0A2P1CFD2_9CAUD</name>
<evidence type="ECO:0000313" key="3">
    <source>
        <dbReference type="Proteomes" id="UP000241035"/>
    </source>
</evidence>
<evidence type="ECO:0000256" key="1">
    <source>
        <dbReference type="SAM" id="MobiDB-lite"/>
    </source>
</evidence>
<evidence type="ECO:0000313" key="2">
    <source>
        <dbReference type="EMBL" id="AVJ49910.1"/>
    </source>
</evidence>
<dbReference type="Proteomes" id="UP000241035">
    <property type="component" value="Segment"/>
</dbReference>
<protein>
    <submittedName>
        <fullName evidence="2">Uncharacterized protein</fullName>
    </submittedName>
</protein>
<gene>
    <name evidence="2" type="primary">9</name>
    <name evidence="2" type="ORF">PBI_KOJI_9</name>
</gene>
<dbReference type="RefSeq" id="YP_009624208.1">
    <property type="nucleotide sequence ID" value="NC_042118.1"/>
</dbReference>